<dbReference type="Proteomes" id="UP000215335">
    <property type="component" value="Unassembled WGS sequence"/>
</dbReference>
<feature type="region of interest" description="Disordered" evidence="1">
    <location>
        <begin position="37"/>
        <end position="67"/>
    </location>
</feature>
<accession>A0A232EJ87</accession>
<evidence type="ECO:0000313" key="2">
    <source>
        <dbReference type="EMBL" id="OXU18415.1"/>
    </source>
</evidence>
<organism evidence="2 3">
    <name type="scientific">Trichomalopsis sarcophagae</name>
    <dbReference type="NCBI Taxonomy" id="543379"/>
    <lineage>
        <taxon>Eukaryota</taxon>
        <taxon>Metazoa</taxon>
        <taxon>Ecdysozoa</taxon>
        <taxon>Arthropoda</taxon>
        <taxon>Hexapoda</taxon>
        <taxon>Insecta</taxon>
        <taxon>Pterygota</taxon>
        <taxon>Neoptera</taxon>
        <taxon>Endopterygota</taxon>
        <taxon>Hymenoptera</taxon>
        <taxon>Apocrita</taxon>
        <taxon>Proctotrupomorpha</taxon>
        <taxon>Chalcidoidea</taxon>
        <taxon>Pteromalidae</taxon>
        <taxon>Pteromalinae</taxon>
        <taxon>Trichomalopsis</taxon>
    </lineage>
</organism>
<proteinExistence type="predicted"/>
<keyword evidence="3" id="KW-1185">Reference proteome</keyword>
<reference evidence="2 3" key="1">
    <citation type="journal article" date="2017" name="Curr. Biol.">
        <title>The Evolution of Venom by Co-option of Single-Copy Genes.</title>
        <authorList>
            <person name="Martinson E.O."/>
            <person name="Mrinalini"/>
            <person name="Kelkar Y.D."/>
            <person name="Chang C.H."/>
            <person name="Werren J.H."/>
        </authorList>
    </citation>
    <scope>NUCLEOTIDE SEQUENCE [LARGE SCALE GENOMIC DNA]</scope>
    <source>
        <strain evidence="2 3">Alberta</strain>
        <tissue evidence="2">Whole body</tissue>
    </source>
</reference>
<evidence type="ECO:0000256" key="1">
    <source>
        <dbReference type="SAM" id="MobiDB-lite"/>
    </source>
</evidence>
<sequence length="99" mass="11059">MPFSERMMAIKTNSSTYLSHRVWKACLLSQRSYGNKTALSQTTDETTSSIPNTATDQPINDQGTQASTAPLTLSGLTTFYNQLAMQIFFQFAALQEQQR</sequence>
<dbReference type="EMBL" id="NNAY01004072">
    <property type="protein sequence ID" value="OXU18415.1"/>
    <property type="molecule type" value="Genomic_DNA"/>
</dbReference>
<gene>
    <name evidence="2" type="ORF">TSAR_015099</name>
</gene>
<comment type="caution">
    <text evidence="2">The sequence shown here is derived from an EMBL/GenBank/DDBJ whole genome shotgun (WGS) entry which is preliminary data.</text>
</comment>
<dbReference type="AlphaFoldDB" id="A0A232EJ87"/>
<protein>
    <submittedName>
        <fullName evidence="2">Uncharacterized protein</fullName>
    </submittedName>
</protein>
<name>A0A232EJ87_9HYME</name>
<evidence type="ECO:0000313" key="3">
    <source>
        <dbReference type="Proteomes" id="UP000215335"/>
    </source>
</evidence>